<evidence type="ECO:0000256" key="1">
    <source>
        <dbReference type="SAM" id="Phobius"/>
    </source>
</evidence>
<feature type="transmembrane region" description="Helical" evidence="1">
    <location>
        <begin position="12"/>
        <end position="30"/>
    </location>
</feature>
<evidence type="ECO:0000313" key="3">
    <source>
        <dbReference type="Proteomes" id="UP000694428"/>
    </source>
</evidence>
<evidence type="ECO:0000313" key="2">
    <source>
        <dbReference type="Ensembl" id="ENSPSTP00000015814.1"/>
    </source>
</evidence>
<keyword evidence="1" id="KW-0812">Transmembrane</keyword>
<keyword evidence="3" id="KW-1185">Reference proteome</keyword>
<keyword evidence="1" id="KW-1133">Transmembrane helix</keyword>
<protein>
    <submittedName>
        <fullName evidence="2">Uncharacterized protein</fullName>
    </submittedName>
</protein>
<reference evidence="2" key="1">
    <citation type="submission" date="2025-08" db="UniProtKB">
        <authorList>
            <consortium name="Ensembl"/>
        </authorList>
    </citation>
    <scope>IDENTIFICATION</scope>
</reference>
<dbReference type="Ensembl" id="ENSPSTT00000016578.1">
    <property type="protein sequence ID" value="ENSPSTP00000015814.1"/>
    <property type="gene ID" value="ENSPSTG00000011217.1"/>
</dbReference>
<reference evidence="2" key="2">
    <citation type="submission" date="2025-09" db="UniProtKB">
        <authorList>
            <consortium name="Ensembl"/>
        </authorList>
    </citation>
    <scope>IDENTIFICATION</scope>
</reference>
<proteinExistence type="predicted"/>
<dbReference type="Proteomes" id="UP000694428">
    <property type="component" value="Unplaced"/>
</dbReference>
<name>A0A8C9LBB7_PAVCR</name>
<sequence length="103" mass="11248">SCILPPPPCCGSVKPFCLFFFLPAFFSLIFRLTHTSRTEGLCDSPALEGVPPYRNKAAPFCAQKDAQPRSFVSAVPTLRTHSQHFWAKDGLGRQAVASFSLCG</sequence>
<keyword evidence="1" id="KW-0472">Membrane</keyword>
<dbReference type="AlphaFoldDB" id="A0A8C9LBB7"/>
<accession>A0A8C9LBB7</accession>
<organism evidence="2 3">
    <name type="scientific">Pavo cristatus</name>
    <name type="common">Indian peafowl</name>
    <name type="synonym">Blue peafowl</name>
    <dbReference type="NCBI Taxonomy" id="9049"/>
    <lineage>
        <taxon>Eukaryota</taxon>
        <taxon>Metazoa</taxon>
        <taxon>Chordata</taxon>
        <taxon>Craniata</taxon>
        <taxon>Vertebrata</taxon>
        <taxon>Euteleostomi</taxon>
        <taxon>Archelosauria</taxon>
        <taxon>Archosauria</taxon>
        <taxon>Dinosauria</taxon>
        <taxon>Saurischia</taxon>
        <taxon>Theropoda</taxon>
        <taxon>Coelurosauria</taxon>
        <taxon>Aves</taxon>
        <taxon>Neognathae</taxon>
        <taxon>Galloanserae</taxon>
        <taxon>Galliformes</taxon>
        <taxon>Phasianidae</taxon>
        <taxon>Phasianinae</taxon>
        <taxon>Pavo</taxon>
    </lineage>
</organism>